<name>G9ZI05_9GAMM</name>
<reference evidence="2 3" key="1">
    <citation type="submission" date="2011-08" db="EMBL/GenBank/DDBJ databases">
        <authorList>
            <person name="Weinstock G."/>
            <person name="Sodergren E."/>
            <person name="Clifton S."/>
            <person name="Fulton L."/>
            <person name="Fulton B."/>
            <person name="Courtney L."/>
            <person name="Fronick C."/>
            <person name="Harrison M."/>
            <person name="Strong C."/>
            <person name="Farmer C."/>
            <person name="Delahaunty K."/>
            <person name="Markovic C."/>
            <person name="Hall O."/>
            <person name="Minx P."/>
            <person name="Tomlinson C."/>
            <person name="Mitreva M."/>
            <person name="Hou S."/>
            <person name="Chen J."/>
            <person name="Wollam A."/>
            <person name="Pepin K.H."/>
            <person name="Johnson M."/>
            <person name="Bhonagiri V."/>
            <person name="Zhang X."/>
            <person name="Suruliraj S."/>
            <person name="Warren W."/>
            <person name="Chinwalla A."/>
            <person name="Mardis E.R."/>
            <person name="Wilson R.K."/>
        </authorList>
    </citation>
    <scope>NUCLEOTIDE SEQUENCE [LARGE SCALE GENOMIC DNA]</scope>
    <source>
        <strain evidence="2 3">F0432</strain>
    </source>
</reference>
<organism evidence="2 3">
    <name type="scientific">Cardiobacterium valvarum F0432</name>
    <dbReference type="NCBI Taxonomy" id="797473"/>
    <lineage>
        <taxon>Bacteria</taxon>
        <taxon>Pseudomonadati</taxon>
        <taxon>Pseudomonadota</taxon>
        <taxon>Gammaproteobacteria</taxon>
        <taxon>Cardiobacteriales</taxon>
        <taxon>Cardiobacteriaceae</taxon>
        <taxon>Cardiobacterium</taxon>
    </lineage>
</organism>
<feature type="region of interest" description="Disordered" evidence="1">
    <location>
        <begin position="1"/>
        <end position="23"/>
    </location>
</feature>
<accession>G9ZI05</accession>
<dbReference type="AlphaFoldDB" id="G9ZI05"/>
<evidence type="ECO:0000256" key="1">
    <source>
        <dbReference type="SAM" id="MobiDB-lite"/>
    </source>
</evidence>
<gene>
    <name evidence="2" type="ORF">HMPREF9080_02414</name>
</gene>
<dbReference type="Proteomes" id="UP000004750">
    <property type="component" value="Unassembled WGS sequence"/>
</dbReference>
<sequence>MRLNPIYTRNPTITPPDGRRAGFSPPQQLLHLHLMRLKPIMAEAQQSRHLAGVGRAIRRLMDVGRASARRNN</sequence>
<evidence type="ECO:0000313" key="3">
    <source>
        <dbReference type="Proteomes" id="UP000004750"/>
    </source>
</evidence>
<feature type="non-terminal residue" evidence="2">
    <location>
        <position position="72"/>
    </location>
</feature>
<proteinExistence type="predicted"/>
<evidence type="ECO:0000313" key="2">
    <source>
        <dbReference type="EMBL" id="EHM52340.1"/>
    </source>
</evidence>
<dbReference type="HOGENOM" id="CLU_2727957_0_0_6"/>
<dbReference type="EMBL" id="AGCM01000141">
    <property type="protein sequence ID" value="EHM52340.1"/>
    <property type="molecule type" value="Genomic_DNA"/>
</dbReference>
<protein>
    <submittedName>
        <fullName evidence="2">Uncharacterized protein</fullName>
    </submittedName>
</protein>
<comment type="caution">
    <text evidence="2">The sequence shown here is derived from an EMBL/GenBank/DDBJ whole genome shotgun (WGS) entry which is preliminary data.</text>
</comment>